<organism evidence="2">
    <name type="scientific">Ursus maritimus</name>
    <name type="common">Polar bear</name>
    <name type="synonym">Thalarctos maritimus</name>
    <dbReference type="NCBI Taxonomy" id="29073"/>
    <lineage>
        <taxon>Eukaryota</taxon>
        <taxon>Metazoa</taxon>
        <taxon>Chordata</taxon>
        <taxon>Craniata</taxon>
        <taxon>Vertebrata</taxon>
        <taxon>Euteleostomi</taxon>
        <taxon>Mammalia</taxon>
        <taxon>Eutheria</taxon>
        <taxon>Laurasiatheria</taxon>
        <taxon>Carnivora</taxon>
        <taxon>Caniformia</taxon>
        <taxon>Ursidae</taxon>
        <taxon>Ursus</taxon>
    </lineage>
</organism>
<sequence>MPHSSSCSGWKRKRNWDVEYPSFPRWSSLKFGRAGLRAVGAAAFLSEAWLRCGEGFQDNSGTLSLTAEKKIVTEKHLELSPRPKKLEWQKLTRQETTNVGKDMEKGDPSYTVGENASWYSHFGKQCGGPLKS</sequence>
<name>A0A452U170_URSMA</name>
<protein>
    <recommendedName>
        <fullName evidence="1">DUF4502 domain-containing protein</fullName>
    </recommendedName>
</protein>
<dbReference type="InterPro" id="IPR053054">
    <property type="entry name" value="DNA_repair-scaffolding"/>
</dbReference>
<dbReference type="OMA" id="ASWYSHF"/>
<dbReference type="GO" id="GO:0000228">
    <property type="term" value="C:nuclear chromosome"/>
    <property type="evidence" value="ECO:0007669"/>
    <property type="project" value="TreeGrafter"/>
</dbReference>
<accession>A0A452U170</accession>
<dbReference type="GO" id="GO:0000724">
    <property type="term" value="P:double-strand break repair via homologous recombination"/>
    <property type="evidence" value="ECO:0007669"/>
    <property type="project" value="TreeGrafter"/>
</dbReference>
<dbReference type="GO" id="GO:0070202">
    <property type="term" value="P:regulation of establishment of protein localization to chromosome"/>
    <property type="evidence" value="ECO:0007669"/>
    <property type="project" value="TreeGrafter"/>
</dbReference>
<dbReference type="InterPro" id="IPR028026">
    <property type="entry name" value="DUF4502"/>
</dbReference>
<dbReference type="Pfam" id="PF14950">
    <property type="entry name" value="DUF4502"/>
    <property type="match status" value="1"/>
</dbReference>
<evidence type="ECO:0000313" key="2">
    <source>
        <dbReference type="Ensembl" id="ENSUMAP00000014470"/>
    </source>
</evidence>
<evidence type="ECO:0000259" key="1">
    <source>
        <dbReference type="Pfam" id="PF14950"/>
    </source>
</evidence>
<dbReference type="PANTHER" id="PTHR34347:SF1">
    <property type="entry name" value="DNA REPAIR-SCAFFOLDING PROTEIN"/>
    <property type="match status" value="1"/>
</dbReference>
<reference evidence="2" key="1">
    <citation type="submission" date="2019-03" db="UniProtKB">
        <authorList>
            <consortium name="Ensembl"/>
        </authorList>
    </citation>
    <scope>IDENTIFICATION</scope>
</reference>
<feature type="domain" description="DUF4502" evidence="1">
    <location>
        <begin position="11"/>
        <end position="98"/>
    </location>
</feature>
<proteinExistence type="predicted"/>
<dbReference type="AlphaFoldDB" id="A0A452U170"/>
<dbReference type="GO" id="GO:0005654">
    <property type="term" value="C:nucleoplasm"/>
    <property type="evidence" value="ECO:0007669"/>
    <property type="project" value="TreeGrafter"/>
</dbReference>
<dbReference type="PANTHER" id="PTHR34347">
    <property type="entry name" value="DNA REPAIR-SCAFFOLDING PROTEIN SPIDR"/>
    <property type="match status" value="1"/>
</dbReference>
<dbReference type="GeneTree" id="ENSGT00950000185210"/>
<dbReference type="Ensembl" id="ENSUMAT00000017161.1">
    <property type="protein sequence ID" value="ENSUMAP00000014470.1"/>
    <property type="gene ID" value="ENSUMAG00000010655.1"/>
</dbReference>